<dbReference type="AlphaFoldDB" id="A0A2A6BE31"/>
<evidence type="ECO:0000313" key="3">
    <source>
        <dbReference type="EnsemblMetazoa" id="PPA04154.1"/>
    </source>
</evidence>
<dbReference type="Proteomes" id="UP000005239">
    <property type="component" value="Unassembled WGS sequence"/>
</dbReference>
<dbReference type="GO" id="GO:0005892">
    <property type="term" value="C:acetylcholine-gated channel complex"/>
    <property type="evidence" value="ECO:0007669"/>
    <property type="project" value="InterPro"/>
</dbReference>
<protein>
    <submittedName>
        <fullName evidence="3">Uncharacterized protein</fullName>
    </submittedName>
</protein>
<organism evidence="3 4">
    <name type="scientific">Pristionchus pacificus</name>
    <name type="common">Parasitic nematode worm</name>
    <dbReference type="NCBI Taxonomy" id="54126"/>
    <lineage>
        <taxon>Eukaryota</taxon>
        <taxon>Metazoa</taxon>
        <taxon>Ecdysozoa</taxon>
        <taxon>Nematoda</taxon>
        <taxon>Chromadorea</taxon>
        <taxon>Rhabditida</taxon>
        <taxon>Rhabditina</taxon>
        <taxon>Diplogasteromorpha</taxon>
        <taxon>Diplogasteroidea</taxon>
        <taxon>Neodiplogasteridae</taxon>
        <taxon>Pristionchus</taxon>
    </lineage>
</organism>
<reference evidence="4" key="1">
    <citation type="journal article" date="2008" name="Nat. Genet.">
        <title>The Pristionchus pacificus genome provides a unique perspective on nematode lifestyle and parasitism.</title>
        <authorList>
            <person name="Dieterich C."/>
            <person name="Clifton S.W."/>
            <person name="Schuster L.N."/>
            <person name="Chinwalla A."/>
            <person name="Delehaunty K."/>
            <person name="Dinkelacker I."/>
            <person name="Fulton L."/>
            <person name="Fulton R."/>
            <person name="Godfrey J."/>
            <person name="Minx P."/>
            <person name="Mitreva M."/>
            <person name="Roeseler W."/>
            <person name="Tian H."/>
            <person name="Witte H."/>
            <person name="Yang S.P."/>
            <person name="Wilson R.K."/>
            <person name="Sommer R.J."/>
        </authorList>
    </citation>
    <scope>NUCLEOTIDE SEQUENCE [LARGE SCALE GENOMIC DNA]</scope>
    <source>
        <strain evidence="4">PS312</strain>
    </source>
</reference>
<evidence type="ECO:0000256" key="1">
    <source>
        <dbReference type="SAM" id="MobiDB-lite"/>
    </source>
</evidence>
<dbReference type="PANTHER" id="PTHR33748:SF6">
    <property type="entry name" value="TPM_PHOSPHATASE DOMAIN-CONTAINING PROTEIN"/>
    <property type="match status" value="1"/>
</dbReference>
<accession>A0A8R1Y701</accession>
<reference evidence="3" key="2">
    <citation type="submission" date="2022-06" db="UniProtKB">
        <authorList>
            <consortium name="EnsemblMetazoa"/>
        </authorList>
    </citation>
    <scope>IDENTIFICATION</scope>
    <source>
        <strain evidence="3">PS312</strain>
    </source>
</reference>
<dbReference type="Pfam" id="PF17175">
    <property type="entry name" value="MOLO1"/>
    <property type="match status" value="2"/>
</dbReference>
<proteinExistence type="predicted"/>
<keyword evidence="4" id="KW-1185">Reference proteome</keyword>
<sequence>MTMSKCLLFLPILLNAIPNPTSNGFKECGLTAPSTLCDTDGIFTTADRHHLDHELKMFETRTRRARPWNIHAAREKMTCDDKGITPSIAVVRRGNAGEVDAIIEDMKANWTLDSVCNNTVFIVFSAEETQFSVSRPTNISRSSPLQAYDVAHFLRRQARQFQSGNYGTAFLSILQQTWERAVTRYTRWNVTHYPNPMMGEHRLIDLRNDASIFEYLTTNMYPFNTSSNVSSFCQSRGYTAGIAIMRNVEGGTKDAIQSLARNLLKEWRLDERCKKALIIALAVDDRIFSVVKAENVDIDIESFTKFFDAESENFHQSEIKSALANIMKRAVQRMIESSGAMSETTTETNEIEATDGPKVPRDTIERLLNGEESNGTMIDKENHSNSTISI</sequence>
<name>A0A2A6BE31_PRIPA</name>
<accession>A0A2A6BE31</accession>
<dbReference type="EnsemblMetazoa" id="PPA04154.1">
    <property type="protein sequence ID" value="PPA04154.1"/>
    <property type="gene ID" value="WBGene00093708"/>
</dbReference>
<feature type="chain" id="PRO_5043590469" evidence="2">
    <location>
        <begin position="17"/>
        <end position="390"/>
    </location>
</feature>
<dbReference type="PANTHER" id="PTHR33748">
    <property type="entry name" value="PROTEIN CBG04600"/>
    <property type="match status" value="1"/>
</dbReference>
<evidence type="ECO:0000313" key="4">
    <source>
        <dbReference type="Proteomes" id="UP000005239"/>
    </source>
</evidence>
<gene>
    <name evidence="3" type="primary">WBGene00093708</name>
</gene>
<keyword evidence="2" id="KW-0732">Signal</keyword>
<evidence type="ECO:0000256" key="2">
    <source>
        <dbReference type="SAM" id="SignalP"/>
    </source>
</evidence>
<feature type="signal peptide" evidence="2">
    <location>
        <begin position="1"/>
        <end position="16"/>
    </location>
</feature>
<dbReference type="GO" id="GO:0016020">
    <property type="term" value="C:membrane"/>
    <property type="evidence" value="ECO:0000318"/>
    <property type="project" value="GO_Central"/>
</dbReference>
<feature type="region of interest" description="Disordered" evidence="1">
    <location>
        <begin position="338"/>
        <end position="358"/>
    </location>
</feature>
<dbReference type="InterPro" id="IPR033438">
    <property type="entry name" value="MOLO1"/>
</dbReference>